<sequence length="150" mass="16804">MNRKGIVVFTKVLLDVMFYSGILVTASLPFTLKLAGKYYSQDFAEHYIPMLAVFLVSGVCGLVIVYQLRKMIRTVIARDCFVEGNTKSLKLMGKTAFVIAAVYIVKVFTVPTPATFVIILTFFIAGLFSYVLSMVFAEAVRYKEENDLTI</sequence>
<protein>
    <submittedName>
        <fullName evidence="2">DUF2975 domain-containing protein</fullName>
    </submittedName>
</protein>
<comment type="caution">
    <text evidence="2">The sequence shown here is derived from an EMBL/GenBank/DDBJ whole genome shotgun (WGS) entry which is preliminary data.</text>
</comment>
<dbReference type="AlphaFoldDB" id="A0A9D2RDR7"/>
<gene>
    <name evidence="2" type="ORF">H9910_10100</name>
</gene>
<evidence type="ECO:0000313" key="3">
    <source>
        <dbReference type="Proteomes" id="UP000823909"/>
    </source>
</evidence>
<evidence type="ECO:0000313" key="2">
    <source>
        <dbReference type="EMBL" id="HJD43329.1"/>
    </source>
</evidence>
<feature type="transmembrane region" description="Helical" evidence="1">
    <location>
        <begin position="47"/>
        <end position="68"/>
    </location>
</feature>
<dbReference type="EMBL" id="DWUU01000060">
    <property type="protein sequence ID" value="HJD43329.1"/>
    <property type="molecule type" value="Genomic_DNA"/>
</dbReference>
<dbReference type="Proteomes" id="UP000823909">
    <property type="component" value="Unassembled WGS sequence"/>
</dbReference>
<feature type="transmembrane region" description="Helical" evidence="1">
    <location>
        <begin position="12"/>
        <end position="35"/>
    </location>
</feature>
<feature type="transmembrane region" description="Helical" evidence="1">
    <location>
        <begin position="89"/>
        <end position="108"/>
    </location>
</feature>
<feature type="transmembrane region" description="Helical" evidence="1">
    <location>
        <begin position="114"/>
        <end position="137"/>
    </location>
</feature>
<accession>A0A9D2RDR7</accession>
<dbReference type="Pfam" id="PF11188">
    <property type="entry name" value="DUF2975"/>
    <property type="match status" value="1"/>
</dbReference>
<name>A0A9D2RDR7_9FIRM</name>
<keyword evidence="1" id="KW-0472">Membrane</keyword>
<keyword evidence="1" id="KW-0812">Transmembrane</keyword>
<reference evidence="2" key="1">
    <citation type="journal article" date="2021" name="PeerJ">
        <title>Extensive microbial diversity within the chicken gut microbiome revealed by metagenomics and culture.</title>
        <authorList>
            <person name="Gilroy R."/>
            <person name="Ravi A."/>
            <person name="Getino M."/>
            <person name="Pursley I."/>
            <person name="Horton D.L."/>
            <person name="Alikhan N.F."/>
            <person name="Baker D."/>
            <person name="Gharbi K."/>
            <person name="Hall N."/>
            <person name="Watson M."/>
            <person name="Adriaenssens E.M."/>
            <person name="Foster-Nyarko E."/>
            <person name="Jarju S."/>
            <person name="Secka A."/>
            <person name="Antonio M."/>
            <person name="Oren A."/>
            <person name="Chaudhuri R.R."/>
            <person name="La Ragione R."/>
            <person name="Hildebrand F."/>
            <person name="Pallen M.J."/>
        </authorList>
    </citation>
    <scope>NUCLEOTIDE SEQUENCE</scope>
    <source>
        <strain evidence="2">ChiBcec15-3976</strain>
    </source>
</reference>
<evidence type="ECO:0000256" key="1">
    <source>
        <dbReference type="SAM" id="Phobius"/>
    </source>
</evidence>
<proteinExistence type="predicted"/>
<organism evidence="2 3">
    <name type="scientific">Candidatus Mediterraneibacter quadrami</name>
    <dbReference type="NCBI Taxonomy" id="2838684"/>
    <lineage>
        <taxon>Bacteria</taxon>
        <taxon>Bacillati</taxon>
        <taxon>Bacillota</taxon>
        <taxon>Clostridia</taxon>
        <taxon>Lachnospirales</taxon>
        <taxon>Lachnospiraceae</taxon>
        <taxon>Mediterraneibacter</taxon>
    </lineage>
</organism>
<dbReference type="InterPro" id="IPR021354">
    <property type="entry name" value="DUF2975"/>
</dbReference>
<keyword evidence="1" id="KW-1133">Transmembrane helix</keyword>
<reference evidence="2" key="2">
    <citation type="submission" date="2021-04" db="EMBL/GenBank/DDBJ databases">
        <authorList>
            <person name="Gilroy R."/>
        </authorList>
    </citation>
    <scope>NUCLEOTIDE SEQUENCE</scope>
    <source>
        <strain evidence="2">ChiBcec15-3976</strain>
    </source>
</reference>